<dbReference type="PaxDb" id="6945-B7QD70"/>
<reference evidence="4" key="2">
    <citation type="submission" date="2020-05" db="UniProtKB">
        <authorList>
            <consortium name="EnsemblMetazoa"/>
        </authorList>
    </citation>
    <scope>IDENTIFICATION</scope>
    <source>
        <strain evidence="4">wikel</strain>
    </source>
</reference>
<name>B7QD70_IXOSC</name>
<feature type="non-terminal residue" evidence="3">
    <location>
        <position position="1"/>
    </location>
</feature>
<dbReference type="VEuPathDB" id="VectorBase:ISCI022902"/>
<dbReference type="InParanoid" id="B7QD70"/>
<evidence type="ECO:0000313" key="4">
    <source>
        <dbReference type="EnsemblMetazoa" id="ISCW022902-PA"/>
    </source>
</evidence>
<dbReference type="HOGENOM" id="CLU_2298691_0_0_1"/>
<keyword evidence="2" id="KW-0812">Transmembrane</keyword>
<evidence type="ECO:0000256" key="2">
    <source>
        <dbReference type="SAM" id="Phobius"/>
    </source>
</evidence>
<dbReference type="AlphaFoldDB" id="B7QD70"/>
<sequence length="101" mass="10935">NREAEEMSKNGLTVAKSALFPIYSTGGLLFICVFLLDCLDATAMFLADTPFFKLDYFSTCPSFSRQHGSLLVGSFLGGGVGGGRRRRTPLPCQPYSGESEL</sequence>
<keyword evidence="5" id="KW-1185">Reference proteome</keyword>
<evidence type="ECO:0000313" key="3">
    <source>
        <dbReference type="EMBL" id="EEC16792.1"/>
    </source>
</evidence>
<keyword evidence="2" id="KW-0472">Membrane</keyword>
<dbReference type="VEuPathDB" id="VectorBase:ISCW022902"/>
<feature type="region of interest" description="Disordered" evidence="1">
    <location>
        <begin position="79"/>
        <end position="101"/>
    </location>
</feature>
<organism>
    <name type="scientific">Ixodes scapularis</name>
    <name type="common">Black-legged tick</name>
    <name type="synonym">Deer tick</name>
    <dbReference type="NCBI Taxonomy" id="6945"/>
    <lineage>
        <taxon>Eukaryota</taxon>
        <taxon>Metazoa</taxon>
        <taxon>Ecdysozoa</taxon>
        <taxon>Arthropoda</taxon>
        <taxon>Chelicerata</taxon>
        <taxon>Arachnida</taxon>
        <taxon>Acari</taxon>
        <taxon>Parasitiformes</taxon>
        <taxon>Ixodida</taxon>
        <taxon>Ixodoidea</taxon>
        <taxon>Ixodidae</taxon>
        <taxon>Ixodinae</taxon>
        <taxon>Ixodes</taxon>
    </lineage>
</organism>
<reference evidence="3 5" key="1">
    <citation type="submission" date="2008-03" db="EMBL/GenBank/DDBJ databases">
        <title>Annotation of Ixodes scapularis.</title>
        <authorList>
            <consortium name="Ixodes scapularis Genome Project Consortium"/>
            <person name="Caler E."/>
            <person name="Hannick L.I."/>
            <person name="Bidwell S."/>
            <person name="Joardar V."/>
            <person name="Thiagarajan M."/>
            <person name="Amedeo P."/>
            <person name="Galinsky K.J."/>
            <person name="Schobel S."/>
            <person name="Inman J."/>
            <person name="Hostetler J."/>
            <person name="Miller J."/>
            <person name="Hammond M."/>
            <person name="Megy K."/>
            <person name="Lawson D."/>
            <person name="Kodira C."/>
            <person name="Sutton G."/>
            <person name="Meyer J."/>
            <person name="Hill C.A."/>
            <person name="Birren B."/>
            <person name="Nene V."/>
            <person name="Collins F."/>
            <person name="Alarcon-Chaidez F."/>
            <person name="Wikel S."/>
            <person name="Strausberg R."/>
        </authorList>
    </citation>
    <scope>NUCLEOTIDE SEQUENCE [LARGE SCALE GENOMIC DNA]</scope>
    <source>
        <strain evidence="5">Wikel</strain>
        <strain evidence="3">Wikel colony</strain>
    </source>
</reference>
<evidence type="ECO:0000313" key="5">
    <source>
        <dbReference type="Proteomes" id="UP000001555"/>
    </source>
</evidence>
<proteinExistence type="predicted"/>
<dbReference type="EMBL" id="ABJB010536637">
    <property type="status" value="NOT_ANNOTATED_CDS"/>
    <property type="molecule type" value="Genomic_DNA"/>
</dbReference>
<dbReference type="EMBL" id="ABJB010277357">
    <property type="status" value="NOT_ANNOTATED_CDS"/>
    <property type="molecule type" value="Genomic_DNA"/>
</dbReference>
<dbReference type="EMBL" id="DS911299">
    <property type="protein sequence ID" value="EEC16792.1"/>
    <property type="molecule type" value="Genomic_DNA"/>
</dbReference>
<protein>
    <submittedName>
        <fullName evidence="3 4">Uncharacterized protein</fullName>
    </submittedName>
</protein>
<feature type="transmembrane region" description="Helical" evidence="2">
    <location>
        <begin position="20"/>
        <end position="47"/>
    </location>
</feature>
<gene>
    <name evidence="3" type="ORF">IscW_ISCW022902</name>
</gene>
<keyword evidence="2" id="KW-1133">Transmembrane helix</keyword>
<dbReference type="Proteomes" id="UP000001555">
    <property type="component" value="Unassembled WGS sequence"/>
</dbReference>
<feature type="non-terminal residue" evidence="3">
    <location>
        <position position="101"/>
    </location>
</feature>
<accession>B7QD70</accession>
<evidence type="ECO:0000256" key="1">
    <source>
        <dbReference type="SAM" id="MobiDB-lite"/>
    </source>
</evidence>
<dbReference type="EnsemblMetazoa" id="ISCW022902-RA">
    <property type="protein sequence ID" value="ISCW022902-PA"/>
    <property type="gene ID" value="ISCW022902"/>
</dbReference>
<dbReference type="EMBL" id="ABJB010185627">
    <property type="status" value="NOT_ANNOTATED_CDS"/>
    <property type="molecule type" value="Genomic_DNA"/>
</dbReference>